<name>A0A1G2B475_9BACT</name>
<comment type="caution">
    <text evidence="1">The sequence shown here is derived from an EMBL/GenBank/DDBJ whole genome shotgun (WGS) entry which is preliminary data.</text>
</comment>
<dbReference type="Proteomes" id="UP000179164">
    <property type="component" value="Unassembled WGS sequence"/>
</dbReference>
<evidence type="ECO:0000313" key="1">
    <source>
        <dbReference type="EMBL" id="OGY83017.1"/>
    </source>
</evidence>
<organism evidence="1 2">
    <name type="scientific">Candidatus Kerfeldbacteria bacterium RIFCSPLOWO2_01_FULL_48_11</name>
    <dbReference type="NCBI Taxonomy" id="1798543"/>
    <lineage>
        <taxon>Bacteria</taxon>
        <taxon>Candidatus Kerfeldiibacteriota</taxon>
    </lineage>
</organism>
<accession>A0A1G2B475</accession>
<evidence type="ECO:0000313" key="2">
    <source>
        <dbReference type="Proteomes" id="UP000179164"/>
    </source>
</evidence>
<dbReference type="EMBL" id="MHKE01000016">
    <property type="protein sequence ID" value="OGY83017.1"/>
    <property type="molecule type" value="Genomic_DNA"/>
</dbReference>
<sequence length="217" mass="25137">MTEKTPAILKAQALIEDALRRRNLPDGPGVATLDYMGEELARRFANAVALDVKRMTTIIKKRVRVDRSRTPKEMLSAARYFHLTIDVPTVENGLTRNCTGDGRWRSDEMPIDMPRGTGEEVEVHFFYPGINCSDPPHEYERRNLEPADPYSLIQANTDDWTFSSKHPNCTFWHNIDERVKNDYPIWITFLRSSREGRATISRWSRRGRLWFAGVPKK</sequence>
<reference evidence="1 2" key="1">
    <citation type="journal article" date="2016" name="Nat. Commun.">
        <title>Thousands of microbial genomes shed light on interconnected biogeochemical processes in an aquifer system.</title>
        <authorList>
            <person name="Anantharaman K."/>
            <person name="Brown C.T."/>
            <person name="Hug L.A."/>
            <person name="Sharon I."/>
            <person name="Castelle C.J."/>
            <person name="Probst A.J."/>
            <person name="Thomas B.C."/>
            <person name="Singh A."/>
            <person name="Wilkins M.J."/>
            <person name="Karaoz U."/>
            <person name="Brodie E.L."/>
            <person name="Williams K.H."/>
            <person name="Hubbard S.S."/>
            <person name="Banfield J.F."/>
        </authorList>
    </citation>
    <scope>NUCLEOTIDE SEQUENCE [LARGE SCALE GENOMIC DNA]</scope>
</reference>
<dbReference type="AlphaFoldDB" id="A0A1G2B475"/>
<gene>
    <name evidence="1" type="ORF">A2898_00650</name>
</gene>
<proteinExistence type="predicted"/>
<protein>
    <submittedName>
        <fullName evidence="1">Uncharacterized protein</fullName>
    </submittedName>
</protein>